<evidence type="ECO:0000313" key="2">
    <source>
        <dbReference type="EMBL" id="MVF05171.1"/>
    </source>
</evidence>
<protein>
    <submittedName>
        <fullName evidence="2">Helix-turn-helix domain-containing protein</fullName>
    </submittedName>
</protein>
<dbReference type="RefSeq" id="WP_156866220.1">
    <property type="nucleotide sequence ID" value="NZ_WNKC01000004.1"/>
</dbReference>
<sequence>MKWHERARKVAEQKGISHEGLAEILGKGRSTVSGWFNGIREPKLDEIFAIADALGVTRQWLLFGDGEDSTTEVIKSELVPVPILNGSGKNRYESIYVPATMRGRVAFEINENTGIAAVPVGAIVVVDNKIPPKHNDLVFVETPNGKSVFRLMNVGGYMFFGVDDDRVPLIPVPSPSGISGVVTFISINLKK</sequence>
<dbReference type="InterPro" id="IPR010982">
    <property type="entry name" value="Lambda_DNA-bd_dom_sf"/>
</dbReference>
<feature type="domain" description="HTH cro/C1-type" evidence="1">
    <location>
        <begin position="12"/>
        <end position="61"/>
    </location>
</feature>
<evidence type="ECO:0000313" key="3">
    <source>
        <dbReference type="Proteomes" id="UP000443014"/>
    </source>
</evidence>
<dbReference type="Gene3D" id="1.10.260.40">
    <property type="entry name" value="lambda repressor-like DNA-binding domains"/>
    <property type="match status" value="1"/>
</dbReference>
<reference evidence="2 3" key="1">
    <citation type="submission" date="2019-11" db="EMBL/GenBank/DDBJ databases">
        <title>Whole genome sequence of a plant growth promoting strain Serratia marcescens BTL07 isolated from the rhizoplane of Chili (Capsicum annuum).</title>
        <authorList>
            <person name="Dutta S."/>
            <person name="Khatun A."/>
            <person name="Gupta D.R."/>
            <person name="Surovy M.Z."/>
            <person name="Rahman M.M."/>
            <person name="Mahmud N.U."/>
            <person name="Emes R."/>
            <person name="Warry A."/>
            <person name="West H."/>
            <person name="Clarke M.L."/>
            <person name="Islam M.T."/>
        </authorList>
    </citation>
    <scope>NUCLEOTIDE SEQUENCE [LARGE SCALE GENOMIC DNA]</scope>
    <source>
        <strain evidence="2 3">BTL07</strain>
    </source>
</reference>
<dbReference type="PROSITE" id="PS50943">
    <property type="entry name" value="HTH_CROC1"/>
    <property type="match status" value="1"/>
</dbReference>
<evidence type="ECO:0000259" key="1">
    <source>
        <dbReference type="PROSITE" id="PS50943"/>
    </source>
</evidence>
<dbReference type="Proteomes" id="UP000443014">
    <property type="component" value="Unassembled WGS sequence"/>
</dbReference>
<dbReference type="Pfam" id="PF01381">
    <property type="entry name" value="HTH_3"/>
    <property type="match status" value="1"/>
</dbReference>
<dbReference type="EMBL" id="WNKC01000004">
    <property type="protein sequence ID" value="MVF05171.1"/>
    <property type="molecule type" value="Genomic_DNA"/>
</dbReference>
<dbReference type="CDD" id="cd00093">
    <property type="entry name" value="HTH_XRE"/>
    <property type="match status" value="1"/>
</dbReference>
<gene>
    <name evidence="2" type="ORF">GMA22_18185</name>
</gene>
<proteinExistence type="predicted"/>
<accession>A0ABD6I1G6</accession>
<dbReference type="SMART" id="SM00530">
    <property type="entry name" value="HTH_XRE"/>
    <property type="match status" value="1"/>
</dbReference>
<dbReference type="SUPFAM" id="SSF47413">
    <property type="entry name" value="lambda repressor-like DNA-binding domains"/>
    <property type="match status" value="1"/>
</dbReference>
<comment type="caution">
    <text evidence="2">The sequence shown here is derived from an EMBL/GenBank/DDBJ whole genome shotgun (WGS) entry which is preliminary data.</text>
</comment>
<dbReference type="InterPro" id="IPR036286">
    <property type="entry name" value="LexA/Signal_pep-like_sf"/>
</dbReference>
<dbReference type="AlphaFoldDB" id="A0ABD6I1G6"/>
<name>A0ABD6I1G6_SERMA</name>
<dbReference type="InterPro" id="IPR001387">
    <property type="entry name" value="Cro/C1-type_HTH"/>
</dbReference>
<organism evidence="2 3">
    <name type="scientific">Serratia marcescens</name>
    <dbReference type="NCBI Taxonomy" id="615"/>
    <lineage>
        <taxon>Bacteria</taxon>
        <taxon>Pseudomonadati</taxon>
        <taxon>Pseudomonadota</taxon>
        <taxon>Gammaproteobacteria</taxon>
        <taxon>Enterobacterales</taxon>
        <taxon>Yersiniaceae</taxon>
        <taxon>Serratia</taxon>
    </lineage>
</organism>
<dbReference type="SUPFAM" id="SSF51306">
    <property type="entry name" value="LexA/Signal peptidase"/>
    <property type="match status" value="1"/>
</dbReference>